<feature type="compositionally biased region" description="Low complexity" evidence="4">
    <location>
        <begin position="59"/>
        <end position="69"/>
    </location>
</feature>
<organism evidence="6 7">
    <name type="scientific">Hemibagrus wyckioides</name>
    <dbReference type="NCBI Taxonomy" id="337641"/>
    <lineage>
        <taxon>Eukaryota</taxon>
        <taxon>Metazoa</taxon>
        <taxon>Chordata</taxon>
        <taxon>Craniata</taxon>
        <taxon>Vertebrata</taxon>
        <taxon>Euteleostomi</taxon>
        <taxon>Actinopterygii</taxon>
        <taxon>Neopterygii</taxon>
        <taxon>Teleostei</taxon>
        <taxon>Ostariophysi</taxon>
        <taxon>Siluriformes</taxon>
        <taxon>Bagridae</taxon>
        <taxon>Hemibagrus</taxon>
    </lineage>
</organism>
<dbReference type="AlphaFoldDB" id="A0A9D3P1J7"/>
<keyword evidence="7" id="KW-1185">Reference proteome</keyword>
<keyword evidence="3" id="KW-0479">Metal-binding</keyword>
<dbReference type="SUPFAM" id="SSF50800">
    <property type="entry name" value="PK beta-barrel domain-like"/>
    <property type="match status" value="1"/>
</dbReference>
<gene>
    <name evidence="6" type="ORF">KOW79_003115</name>
</gene>
<dbReference type="Proteomes" id="UP000824219">
    <property type="component" value="Linkage Group LG04"/>
</dbReference>
<evidence type="ECO:0000313" key="7">
    <source>
        <dbReference type="Proteomes" id="UP000824219"/>
    </source>
</evidence>
<dbReference type="OrthoDB" id="108365at2759"/>
<proteinExistence type="predicted"/>
<keyword evidence="2" id="KW-0808">Transferase</keyword>
<dbReference type="InterPro" id="IPR001697">
    <property type="entry name" value="Pyr_Knase"/>
</dbReference>
<protein>
    <recommendedName>
        <fullName evidence="5">Pyruvate kinase barrel domain-containing protein</fullName>
    </recommendedName>
</protein>
<sequence length="82" mass="9225">MSAFSAPRQSSTENVLWLDYKNITKVVEMGSKVYIDDGLISLQVQEIGSDYLMCEIENGGQQEGRQPARGGRRPARRLREGH</sequence>
<evidence type="ECO:0000256" key="1">
    <source>
        <dbReference type="ARBA" id="ARBA00001958"/>
    </source>
</evidence>
<dbReference type="PANTHER" id="PTHR11817">
    <property type="entry name" value="PYRUVATE KINASE"/>
    <property type="match status" value="1"/>
</dbReference>
<evidence type="ECO:0000313" key="6">
    <source>
        <dbReference type="EMBL" id="KAG7332980.1"/>
    </source>
</evidence>
<dbReference type="FunFam" id="2.40.33.10:FF:000023">
    <property type="entry name" value="Pyruvate kinase PKM"/>
    <property type="match status" value="1"/>
</dbReference>
<dbReference type="InterPro" id="IPR015793">
    <property type="entry name" value="Pyrv_Knase_brl"/>
</dbReference>
<feature type="region of interest" description="Disordered" evidence="4">
    <location>
        <begin position="59"/>
        <end position="82"/>
    </location>
</feature>
<dbReference type="GO" id="GO:0030955">
    <property type="term" value="F:potassium ion binding"/>
    <property type="evidence" value="ECO:0007669"/>
    <property type="project" value="InterPro"/>
</dbReference>
<comment type="cofactor">
    <cofactor evidence="1">
        <name>K(+)</name>
        <dbReference type="ChEBI" id="CHEBI:29103"/>
    </cofactor>
</comment>
<dbReference type="GO" id="GO:0004743">
    <property type="term" value="F:pyruvate kinase activity"/>
    <property type="evidence" value="ECO:0007669"/>
    <property type="project" value="InterPro"/>
</dbReference>
<reference evidence="6 7" key="1">
    <citation type="submission" date="2021-06" db="EMBL/GenBank/DDBJ databases">
        <title>Chromosome-level genome assembly of the red-tail catfish (Hemibagrus wyckioides).</title>
        <authorList>
            <person name="Shao F."/>
        </authorList>
    </citation>
    <scope>NUCLEOTIDE SEQUENCE [LARGE SCALE GENOMIC DNA]</scope>
    <source>
        <strain evidence="6">EC202008001</strain>
        <tissue evidence="6">Blood</tissue>
    </source>
</reference>
<dbReference type="EMBL" id="JAHKSW010000004">
    <property type="protein sequence ID" value="KAG7332980.1"/>
    <property type="molecule type" value="Genomic_DNA"/>
</dbReference>
<comment type="caution">
    <text evidence="6">The sequence shown here is derived from an EMBL/GenBank/DDBJ whole genome shotgun (WGS) entry which is preliminary data.</text>
</comment>
<accession>A0A9D3P1J7</accession>
<evidence type="ECO:0000256" key="4">
    <source>
        <dbReference type="SAM" id="MobiDB-lite"/>
    </source>
</evidence>
<evidence type="ECO:0000256" key="2">
    <source>
        <dbReference type="ARBA" id="ARBA00022679"/>
    </source>
</evidence>
<feature type="domain" description="Pyruvate kinase barrel" evidence="5">
    <location>
        <begin position="8"/>
        <end position="61"/>
    </location>
</feature>
<evidence type="ECO:0000259" key="5">
    <source>
        <dbReference type="Pfam" id="PF00224"/>
    </source>
</evidence>
<evidence type="ECO:0000256" key="3">
    <source>
        <dbReference type="ARBA" id="ARBA00022723"/>
    </source>
</evidence>
<dbReference type="InterPro" id="IPR011037">
    <property type="entry name" value="Pyrv_Knase-like_insert_dom_sf"/>
</dbReference>
<dbReference type="Pfam" id="PF00224">
    <property type="entry name" value="PK"/>
    <property type="match status" value="1"/>
</dbReference>
<dbReference type="InterPro" id="IPR015806">
    <property type="entry name" value="Pyrv_Knase_insert_dom_sf"/>
</dbReference>
<dbReference type="Gene3D" id="2.40.33.10">
    <property type="entry name" value="PK beta-barrel domain-like"/>
    <property type="match status" value="1"/>
</dbReference>
<name>A0A9D3P1J7_9TELE</name>
<dbReference type="GO" id="GO:0000287">
    <property type="term" value="F:magnesium ion binding"/>
    <property type="evidence" value="ECO:0007669"/>
    <property type="project" value="InterPro"/>
</dbReference>